<protein>
    <recommendedName>
        <fullName evidence="1">Phosphatidylglycerol/phosphatidylinositol transfer protein</fullName>
    </recommendedName>
</protein>
<dbReference type="Pfam" id="PF02221">
    <property type="entry name" value="E1_DerP2_DerF2"/>
    <property type="match status" value="1"/>
</dbReference>
<comment type="caution">
    <text evidence="3">The sequence shown here is derived from an EMBL/GenBank/DDBJ whole genome shotgun (WGS) entry which is preliminary data.</text>
</comment>
<gene>
    <name evidence="3" type="ORF">K431DRAFT_314459</name>
</gene>
<sequence length="196" mass="21674">MMEKAYITAVLCSFLGLTILWSCLAGFNLPARFLILPTTISRTTPTATIPGNTGLRRCVDPLDPDEDLFDLRRLFIYPEHPIIGTNVSVGAFGYFNKKISANATNYFFADAANAGLVMYGDYDFCNLTTVVQTIDGVLGPVCPPVEGFGYLRTDFLIEDYWPAGDWHVHIDARNDSTADSARLFCVEGDVRVIRAD</sequence>
<keyword evidence="4" id="KW-1185">Reference proteome</keyword>
<feature type="domain" description="MD-2-related lipid-recognition" evidence="2">
    <location>
        <begin position="56"/>
        <end position="191"/>
    </location>
</feature>
<dbReference type="InterPro" id="IPR003172">
    <property type="entry name" value="ML_dom"/>
</dbReference>
<accession>A0A9P4UMS5</accession>
<dbReference type="SUPFAM" id="SSF81296">
    <property type="entry name" value="E set domains"/>
    <property type="match status" value="1"/>
</dbReference>
<name>A0A9P4UMS5_9PEZI</name>
<evidence type="ECO:0000313" key="4">
    <source>
        <dbReference type="Proteomes" id="UP000799441"/>
    </source>
</evidence>
<dbReference type="AlphaFoldDB" id="A0A9P4UMS5"/>
<evidence type="ECO:0000313" key="3">
    <source>
        <dbReference type="EMBL" id="KAF2719098.1"/>
    </source>
</evidence>
<evidence type="ECO:0000259" key="2">
    <source>
        <dbReference type="Pfam" id="PF02221"/>
    </source>
</evidence>
<dbReference type="EMBL" id="MU003816">
    <property type="protein sequence ID" value="KAF2719098.1"/>
    <property type="molecule type" value="Genomic_DNA"/>
</dbReference>
<evidence type="ECO:0000256" key="1">
    <source>
        <dbReference type="ARBA" id="ARBA00016056"/>
    </source>
</evidence>
<proteinExistence type="predicted"/>
<reference evidence="3" key="1">
    <citation type="journal article" date="2020" name="Stud. Mycol.">
        <title>101 Dothideomycetes genomes: a test case for predicting lifestyles and emergence of pathogens.</title>
        <authorList>
            <person name="Haridas S."/>
            <person name="Albert R."/>
            <person name="Binder M."/>
            <person name="Bloem J."/>
            <person name="Labutti K."/>
            <person name="Salamov A."/>
            <person name="Andreopoulos B."/>
            <person name="Baker S."/>
            <person name="Barry K."/>
            <person name="Bills G."/>
            <person name="Bluhm B."/>
            <person name="Cannon C."/>
            <person name="Castanera R."/>
            <person name="Culley D."/>
            <person name="Daum C."/>
            <person name="Ezra D."/>
            <person name="Gonzalez J."/>
            <person name="Henrissat B."/>
            <person name="Kuo A."/>
            <person name="Liang C."/>
            <person name="Lipzen A."/>
            <person name="Lutzoni F."/>
            <person name="Magnuson J."/>
            <person name="Mondo S."/>
            <person name="Nolan M."/>
            <person name="Ohm R."/>
            <person name="Pangilinan J."/>
            <person name="Park H.-J."/>
            <person name="Ramirez L."/>
            <person name="Alfaro M."/>
            <person name="Sun H."/>
            <person name="Tritt A."/>
            <person name="Yoshinaga Y."/>
            <person name="Zwiers L.-H."/>
            <person name="Turgeon B."/>
            <person name="Goodwin S."/>
            <person name="Spatafora J."/>
            <person name="Crous P."/>
            <person name="Grigoriev I."/>
        </authorList>
    </citation>
    <scope>NUCLEOTIDE SEQUENCE</scope>
    <source>
        <strain evidence="3">CBS 116435</strain>
    </source>
</reference>
<organism evidence="3 4">
    <name type="scientific">Polychaeton citri CBS 116435</name>
    <dbReference type="NCBI Taxonomy" id="1314669"/>
    <lineage>
        <taxon>Eukaryota</taxon>
        <taxon>Fungi</taxon>
        <taxon>Dikarya</taxon>
        <taxon>Ascomycota</taxon>
        <taxon>Pezizomycotina</taxon>
        <taxon>Dothideomycetes</taxon>
        <taxon>Dothideomycetidae</taxon>
        <taxon>Capnodiales</taxon>
        <taxon>Capnodiaceae</taxon>
        <taxon>Polychaeton</taxon>
    </lineage>
</organism>
<dbReference type="Proteomes" id="UP000799441">
    <property type="component" value="Unassembled WGS sequence"/>
</dbReference>
<dbReference type="InterPro" id="IPR014756">
    <property type="entry name" value="Ig_E-set"/>
</dbReference>